<feature type="region of interest" description="Disordered" evidence="4">
    <location>
        <begin position="19"/>
        <end position="65"/>
    </location>
</feature>
<keyword evidence="3" id="KW-0687">Ribonucleoprotein</keyword>
<sequence>MVLPRFRASASRIHLFNLSPAARSQKNQKRVGRGDGSKRGGTSGKGNKGQNARAGPGPKAGFEGGQTSILKRFPKKGFTNFTAKTWAPVNLDRLQHWVDQGRLTSSPEKPITARELLLSGCVHNVHDGIKLLGDGSEHLKSPIYIEPSRASQSAIKAIEKRGGTVICKYYNALSLRDCVKGQTDRLDAAPSRRQDIHWYMNWRNRGYLSSSALVRNPLVQERWKSIAGELMKYKSEQFEKPR</sequence>
<evidence type="ECO:0000256" key="2">
    <source>
        <dbReference type="ARBA" id="ARBA00022980"/>
    </source>
</evidence>
<protein>
    <recommendedName>
        <fullName evidence="5">Large ribosomal subunit protein uL15/eL18 domain-containing protein</fullName>
    </recommendedName>
</protein>
<reference evidence="6 7" key="1">
    <citation type="submission" date="2019-02" db="EMBL/GenBank/DDBJ databases">
        <title>Genome sequencing of the rare red list fungi Phellinidium pouzarii.</title>
        <authorList>
            <person name="Buettner E."/>
            <person name="Kellner H."/>
        </authorList>
    </citation>
    <scope>NUCLEOTIDE SEQUENCE [LARGE SCALE GENOMIC DNA]</scope>
    <source>
        <strain evidence="6 7">DSM 108285</strain>
    </source>
</reference>
<dbReference type="PANTHER" id="PTHR12934">
    <property type="entry name" value="50S RIBOSOMAL PROTEIN L15"/>
    <property type="match status" value="1"/>
</dbReference>
<evidence type="ECO:0000256" key="1">
    <source>
        <dbReference type="ARBA" id="ARBA00007320"/>
    </source>
</evidence>
<dbReference type="PANTHER" id="PTHR12934:SF11">
    <property type="entry name" value="LARGE RIBOSOMAL SUBUNIT PROTEIN UL15M"/>
    <property type="match status" value="1"/>
</dbReference>
<dbReference type="InterPro" id="IPR030878">
    <property type="entry name" value="Ribosomal_uL15"/>
</dbReference>
<dbReference type="GO" id="GO:0006412">
    <property type="term" value="P:translation"/>
    <property type="evidence" value="ECO:0007669"/>
    <property type="project" value="InterPro"/>
</dbReference>
<dbReference type="Pfam" id="PF00828">
    <property type="entry name" value="Ribosomal_L27A"/>
    <property type="match status" value="1"/>
</dbReference>
<dbReference type="InterPro" id="IPR036227">
    <property type="entry name" value="Ribosomal_uL15/eL18_sf"/>
</dbReference>
<proteinExistence type="inferred from homology"/>
<comment type="similarity">
    <text evidence="1">Belongs to the universal ribosomal protein uL15 family.</text>
</comment>
<dbReference type="InterPro" id="IPR021131">
    <property type="entry name" value="Ribosomal_uL15/eL18"/>
</dbReference>
<dbReference type="GO" id="GO:0003735">
    <property type="term" value="F:structural constituent of ribosome"/>
    <property type="evidence" value="ECO:0007669"/>
    <property type="project" value="InterPro"/>
</dbReference>
<evidence type="ECO:0000313" key="6">
    <source>
        <dbReference type="EMBL" id="THH10001.1"/>
    </source>
</evidence>
<dbReference type="Proteomes" id="UP000308199">
    <property type="component" value="Unassembled WGS sequence"/>
</dbReference>
<dbReference type="SUPFAM" id="SSF52080">
    <property type="entry name" value="Ribosomal proteins L15p and L18e"/>
    <property type="match status" value="1"/>
</dbReference>
<evidence type="ECO:0000259" key="5">
    <source>
        <dbReference type="Pfam" id="PF00828"/>
    </source>
</evidence>
<dbReference type="EMBL" id="SGPK01000047">
    <property type="protein sequence ID" value="THH10001.1"/>
    <property type="molecule type" value="Genomic_DNA"/>
</dbReference>
<evidence type="ECO:0000256" key="4">
    <source>
        <dbReference type="SAM" id="MobiDB-lite"/>
    </source>
</evidence>
<dbReference type="InterPro" id="IPR005749">
    <property type="entry name" value="Ribosomal_uL15_bac-type"/>
</dbReference>
<name>A0A4S4LFK2_9AGAM</name>
<dbReference type="AlphaFoldDB" id="A0A4S4LFK2"/>
<dbReference type="OrthoDB" id="361383at2759"/>
<accession>A0A4S4LFK2</accession>
<dbReference type="Gene3D" id="3.100.10.10">
    <property type="match status" value="1"/>
</dbReference>
<dbReference type="HAMAP" id="MF_01341">
    <property type="entry name" value="Ribosomal_uL15"/>
    <property type="match status" value="1"/>
</dbReference>
<dbReference type="NCBIfam" id="TIGR01071">
    <property type="entry name" value="rplO_bact"/>
    <property type="match status" value="1"/>
</dbReference>
<evidence type="ECO:0000313" key="7">
    <source>
        <dbReference type="Proteomes" id="UP000308199"/>
    </source>
</evidence>
<gene>
    <name evidence="6" type="ORF">EW145_g1620</name>
</gene>
<comment type="caution">
    <text evidence="6">The sequence shown here is derived from an EMBL/GenBank/DDBJ whole genome shotgun (WGS) entry which is preliminary data.</text>
</comment>
<keyword evidence="2" id="KW-0689">Ribosomal protein</keyword>
<keyword evidence="7" id="KW-1185">Reference proteome</keyword>
<organism evidence="6 7">
    <name type="scientific">Phellinidium pouzarii</name>
    <dbReference type="NCBI Taxonomy" id="167371"/>
    <lineage>
        <taxon>Eukaryota</taxon>
        <taxon>Fungi</taxon>
        <taxon>Dikarya</taxon>
        <taxon>Basidiomycota</taxon>
        <taxon>Agaricomycotina</taxon>
        <taxon>Agaricomycetes</taxon>
        <taxon>Hymenochaetales</taxon>
        <taxon>Hymenochaetaceae</taxon>
        <taxon>Phellinidium</taxon>
    </lineage>
</organism>
<feature type="domain" description="Large ribosomal subunit protein uL15/eL18" evidence="5">
    <location>
        <begin position="88"/>
        <end position="166"/>
    </location>
</feature>
<dbReference type="GO" id="GO:0005762">
    <property type="term" value="C:mitochondrial large ribosomal subunit"/>
    <property type="evidence" value="ECO:0007669"/>
    <property type="project" value="TreeGrafter"/>
</dbReference>
<evidence type="ECO:0000256" key="3">
    <source>
        <dbReference type="ARBA" id="ARBA00023274"/>
    </source>
</evidence>